<keyword evidence="8 9" id="KW-1208">Phospholipid metabolism</keyword>
<keyword evidence="6 9" id="KW-0472">Membrane</keyword>
<dbReference type="EC" id="2.7.8.-" evidence="9"/>
<keyword evidence="4" id="KW-0677">Repeat</keyword>
<comment type="subcellular location">
    <subcellularLocation>
        <location evidence="9">Cell membrane</location>
        <topology evidence="9">Peripheral membrane protein</topology>
    </subcellularLocation>
</comment>
<gene>
    <name evidence="9 11" type="primary">clsB</name>
    <name evidence="11" type="ORF">FEM01_01575</name>
</gene>
<dbReference type="SUPFAM" id="SSF56024">
    <property type="entry name" value="Phospholipase D/nuclease"/>
    <property type="match status" value="2"/>
</dbReference>
<feature type="active site" evidence="9">
    <location>
        <position position="113"/>
    </location>
</feature>
<evidence type="ECO:0000256" key="7">
    <source>
        <dbReference type="ARBA" id="ARBA00023209"/>
    </source>
</evidence>
<dbReference type="HAMAP" id="MF_01917">
    <property type="entry name" value="Cardiolipin_synth_ClsB"/>
    <property type="match status" value="1"/>
</dbReference>
<keyword evidence="7 9" id="KW-0594">Phospholipid biosynthesis</keyword>
<dbReference type="InterPro" id="IPR025202">
    <property type="entry name" value="PLD-like_dom"/>
</dbReference>
<dbReference type="Pfam" id="PF13091">
    <property type="entry name" value="PLDc_2"/>
    <property type="match status" value="2"/>
</dbReference>
<dbReference type="CDD" id="cd09110">
    <property type="entry name" value="PLDc_CLS_1"/>
    <property type="match status" value="1"/>
</dbReference>
<feature type="active site" evidence="9">
    <location>
        <position position="120"/>
    </location>
</feature>
<dbReference type="PROSITE" id="PS50035">
    <property type="entry name" value="PLD"/>
    <property type="match status" value="2"/>
</dbReference>
<dbReference type="OrthoDB" id="9762009at2"/>
<evidence type="ECO:0000313" key="11">
    <source>
        <dbReference type="EMBL" id="TLP64895.1"/>
    </source>
</evidence>
<evidence type="ECO:0000256" key="3">
    <source>
        <dbReference type="ARBA" id="ARBA00022679"/>
    </source>
</evidence>
<dbReference type="AlphaFoldDB" id="A0A5R8ZHQ6"/>
<evidence type="ECO:0000256" key="9">
    <source>
        <dbReference type="HAMAP-Rule" id="MF_01917"/>
    </source>
</evidence>
<evidence type="ECO:0000256" key="1">
    <source>
        <dbReference type="ARBA" id="ARBA00022475"/>
    </source>
</evidence>
<reference evidence="11 12" key="1">
    <citation type="submission" date="2019-05" db="EMBL/GenBank/DDBJ databases">
        <title>Pseudomonas sp. SC006 isolated from lettuce that can produce HBGAs.</title>
        <authorList>
            <person name="Wang D."/>
            <person name="Liao N."/>
            <person name="Liu D."/>
            <person name="Zhang Z."/>
            <person name="Zou S."/>
        </authorList>
    </citation>
    <scope>NUCLEOTIDE SEQUENCE [LARGE SCALE GENOMIC DNA]</scope>
    <source>
        <strain evidence="11 12">SC006</strain>
    </source>
</reference>
<dbReference type="GO" id="GO:0032049">
    <property type="term" value="P:cardiolipin biosynthetic process"/>
    <property type="evidence" value="ECO:0007669"/>
    <property type="project" value="InterPro"/>
</dbReference>
<evidence type="ECO:0000256" key="6">
    <source>
        <dbReference type="ARBA" id="ARBA00023136"/>
    </source>
</evidence>
<dbReference type="SMART" id="SM00155">
    <property type="entry name" value="PLDc"/>
    <property type="match status" value="2"/>
</dbReference>
<comment type="function">
    <text evidence="9">Catalyzes the phosphatidyl group transfer from one phosphatidylglycerol molecule to another to form cardiolipin (CL) (diphosphatidylglycerol) and glycerol.</text>
</comment>
<comment type="caution">
    <text evidence="11">The sequence shown here is derived from an EMBL/GenBank/DDBJ whole genome shotgun (WGS) entry which is preliminary data.</text>
</comment>
<name>A0A5R8ZHQ6_9PSED</name>
<comment type="catalytic activity">
    <reaction evidence="9">
        <text>2 a 1,2-diacyl-sn-glycero-3-phospho-(1'-sn-glycerol) = a cardiolipin + glycerol</text>
        <dbReference type="Rhea" id="RHEA:31451"/>
        <dbReference type="ChEBI" id="CHEBI:17754"/>
        <dbReference type="ChEBI" id="CHEBI:62237"/>
        <dbReference type="ChEBI" id="CHEBI:64716"/>
    </reaction>
</comment>
<evidence type="ECO:0000256" key="8">
    <source>
        <dbReference type="ARBA" id="ARBA00023264"/>
    </source>
</evidence>
<accession>A0A5R8ZHQ6</accession>
<evidence type="ECO:0000256" key="5">
    <source>
        <dbReference type="ARBA" id="ARBA00023098"/>
    </source>
</evidence>
<dbReference type="PANTHER" id="PTHR21248:SF23">
    <property type="entry name" value="CARDIOLIPIN SYNTHASE B"/>
    <property type="match status" value="1"/>
</dbReference>
<keyword evidence="2 9" id="KW-0444">Lipid biosynthesis</keyword>
<keyword evidence="3 9" id="KW-0808">Transferase</keyword>
<feature type="active site" evidence="9">
    <location>
        <position position="285"/>
    </location>
</feature>
<dbReference type="InterPro" id="IPR001736">
    <property type="entry name" value="PLipase_D/transphosphatidylase"/>
</dbReference>
<evidence type="ECO:0000259" key="10">
    <source>
        <dbReference type="PROSITE" id="PS50035"/>
    </source>
</evidence>
<dbReference type="PANTHER" id="PTHR21248">
    <property type="entry name" value="CARDIOLIPIN SYNTHASE"/>
    <property type="match status" value="1"/>
</dbReference>
<feature type="domain" description="PLD phosphodiesterase" evidence="10">
    <location>
        <begin position="108"/>
        <end position="135"/>
    </location>
</feature>
<comment type="similarity">
    <text evidence="9">Belongs to the phospholipase D family. Cardiolipin synthase subfamily. ClsB sub-subfamily.</text>
</comment>
<keyword evidence="12" id="KW-1185">Reference proteome</keyword>
<dbReference type="GO" id="GO:0005886">
    <property type="term" value="C:plasma membrane"/>
    <property type="evidence" value="ECO:0007669"/>
    <property type="project" value="UniProtKB-SubCell"/>
</dbReference>
<dbReference type="EMBL" id="VAUO01000001">
    <property type="protein sequence ID" value="TLP64895.1"/>
    <property type="molecule type" value="Genomic_DNA"/>
</dbReference>
<feature type="active site" evidence="9">
    <location>
        <position position="115"/>
    </location>
</feature>
<feature type="active site" evidence="9">
    <location>
        <position position="287"/>
    </location>
</feature>
<evidence type="ECO:0000256" key="2">
    <source>
        <dbReference type="ARBA" id="ARBA00022516"/>
    </source>
</evidence>
<proteinExistence type="inferred from homology"/>
<feature type="active site" evidence="9">
    <location>
        <position position="292"/>
    </location>
</feature>
<sequence length="400" mass="45607">MKQPWCNGNHIELLINGEQYYPRAFEAMAQAREEILLETFIIYDDKVGQPLRQALIDAARRGVRVEVAFDGYGTADLPDEFIASMTEAGVHIHAFDPQPRMIGMRTNLFRRLHRKILVIDGQRAFIGGINYSADHLGDFGAQAKQDYAVEVTGPVVAQVHSASCRMLAAVLEDGSRVKPRHAPHGTASAMLVERDNQQHRNDIERSYLEAFRQATQRIVVANAYFFPGYRLLRELRNAARRGVEVTLILQGQPDMRWVRTLSRLLYNYLLRDGVQILEYRQRPLHGKVALVDEDWSTVGSSNLDPLSLSLNLEANLLIRDRAFNQGLYQHLSELSRDHCTAVTLERMVRGYWWRAPLIFLGFHITRYFPRIAGWFPAHRQRLQSLQAGSLAPADYQGGET</sequence>
<feature type="domain" description="PLD phosphodiesterase" evidence="10">
    <location>
        <begin position="280"/>
        <end position="307"/>
    </location>
</feature>
<evidence type="ECO:0000256" key="4">
    <source>
        <dbReference type="ARBA" id="ARBA00022737"/>
    </source>
</evidence>
<protein>
    <recommendedName>
        <fullName evidence="9">Cardiolipin synthase B</fullName>
        <shortName evidence="9">CL synthase</shortName>
        <ecNumber evidence="9">2.7.8.-</ecNumber>
    </recommendedName>
</protein>
<keyword evidence="1 9" id="KW-1003">Cell membrane</keyword>
<organism evidence="11 12">
    <name type="scientific">Pseudomonas mosselii</name>
    <dbReference type="NCBI Taxonomy" id="78327"/>
    <lineage>
        <taxon>Bacteria</taxon>
        <taxon>Pseudomonadati</taxon>
        <taxon>Pseudomonadota</taxon>
        <taxon>Gammaproteobacteria</taxon>
        <taxon>Pseudomonadales</taxon>
        <taxon>Pseudomonadaceae</taxon>
        <taxon>Pseudomonas</taxon>
    </lineage>
</organism>
<dbReference type="NCBIfam" id="NF008427">
    <property type="entry name" value="PRK11263.1"/>
    <property type="match status" value="1"/>
</dbReference>
<dbReference type="GO" id="GO:0008808">
    <property type="term" value="F:cardiolipin synthase activity"/>
    <property type="evidence" value="ECO:0007669"/>
    <property type="project" value="InterPro"/>
</dbReference>
<dbReference type="InterPro" id="IPR030872">
    <property type="entry name" value="Cardiolipin_synth_ClsB"/>
</dbReference>
<keyword evidence="5 9" id="KW-0443">Lipid metabolism</keyword>
<dbReference type="CDD" id="cd09159">
    <property type="entry name" value="PLDc_ybhO_like_2"/>
    <property type="match status" value="1"/>
</dbReference>
<dbReference type="Proteomes" id="UP000309819">
    <property type="component" value="Unassembled WGS sequence"/>
</dbReference>
<evidence type="ECO:0000313" key="12">
    <source>
        <dbReference type="Proteomes" id="UP000309819"/>
    </source>
</evidence>
<dbReference type="Gene3D" id="3.30.870.10">
    <property type="entry name" value="Endonuclease Chain A"/>
    <property type="match status" value="2"/>
</dbReference>
<dbReference type="RefSeq" id="WP_138217534.1">
    <property type="nucleotide sequence ID" value="NZ_VAUO01000001.1"/>
</dbReference>